<dbReference type="OrthoDB" id="412109at2759"/>
<evidence type="ECO:0000256" key="1">
    <source>
        <dbReference type="SAM" id="MobiDB-lite"/>
    </source>
</evidence>
<evidence type="ECO:0000313" key="2">
    <source>
        <dbReference type="EMBL" id="KAG7451532.1"/>
    </source>
</evidence>
<dbReference type="GeneID" id="66098957"/>
<reference evidence="2" key="1">
    <citation type="submission" date="2020-11" db="EMBL/GenBank/DDBJ databases">
        <title>Adaptations for nitrogen fixation in a non-lichenized fungal sporocarp promotes dispersal by wood-feeding termites.</title>
        <authorList>
            <consortium name="DOE Joint Genome Institute"/>
            <person name="Koch R.A."/>
            <person name="Yoon G."/>
            <person name="Arayal U."/>
            <person name="Lail K."/>
            <person name="Amirebrahimi M."/>
            <person name="Labutti K."/>
            <person name="Lipzen A."/>
            <person name="Riley R."/>
            <person name="Barry K."/>
            <person name="Henrissat B."/>
            <person name="Grigoriev I.V."/>
            <person name="Herr J.R."/>
            <person name="Aime M.C."/>
        </authorList>
    </citation>
    <scope>NUCLEOTIDE SEQUENCE</scope>
    <source>
        <strain evidence="2">MCA 3950</strain>
    </source>
</reference>
<feature type="compositionally biased region" description="Low complexity" evidence="1">
    <location>
        <begin position="98"/>
        <end position="116"/>
    </location>
</feature>
<accession>A0A9P7W2N2</accession>
<gene>
    <name evidence="2" type="ORF">BT62DRAFT_1000779</name>
</gene>
<protein>
    <submittedName>
        <fullName evidence="2">Uncharacterized protein</fullName>
    </submittedName>
</protein>
<keyword evidence="3" id="KW-1185">Reference proteome</keyword>
<dbReference type="Proteomes" id="UP000812287">
    <property type="component" value="Unassembled WGS sequence"/>
</dbReference>
<evidence type="ECO:0000313" key="3">
    <source>
        <dbReference type="Proteomes" id="UP000812287"/>
    </source>
</evidence>
<organism evidence="2 3">
    <name type="scientific">Guyanagaster necrorhizus</name>
    <dbReference type="NCBI Taxonomy" id="856835"/>
    <lineage>
        <taxon>Eukaryota</taxon>
        <taxon>Fungi</taxon>
        <taxon>Dikarya</taxon>
        <taxon>Basidiomycota</taxon>
        <taxon>Agaricomycotina</taxon>
        <taxon>Agaricomycetes</taxon>
        <taxon>Agaricomycetidae</taxon>
        <taxon>Agaricales</taxon>
        <taxon>Marasmiineae</taxon>
        <taxon>Physalacriaceae</taxon>
        <taxon>Guyanagaster</taxon>
    </lineage>
</organism>
<dbReference type="EMBL" id="MU250525">
    <property type="protein sequence ID" value="KAG7451532.1"/>
    <property type="molecule type" value="Genomic_DNA"/>
</dbReference>
<dbReference type="RefSeq" id="XP_043045032.1">
    <property type="nucleotide sequence ID" value="XM_043176670.1"/>
</dbReference>
<name>A0A9P7W2N2_9AGAR</name>
<comment type="caution">
    <text evidence="2">The sequence shown here is derived from an EMBL/GenBank/DDBJ whole genome shotgun (WGS) entry which is preliminary data.</text>
</comment>
<proteinExistence type="predicted"/>
<sequence>MSGTHDQRVAISAPGPGLRLLSNKCGSHQTFASIKGGINVRWHRYPFPHRQFSNPSFQCSFFKMASHLPILPPHGPLNMEKLIHLAIPKPKPVREIQKAASATKTTKITKHTTPSTDSDPPRRTSLQRKESRAENAQAALHRHQVHARTKAVKSRRSGKLPAKNPRFLTGRDPIPSEIFKPKDDRTARIASLNSNHIFILAAHRNQQTFDRNAAEKAVAKRNIQMDEHDKSADLLRKQLYSDEEEWGNDVEYCERKGGDFAARLVEMEERLRLMEQEGYFSQAKMQERARPQDPSSCRYPEPITFFGTTESKTSGLDYIALFSEVTETVLKLKSECQDRGATELDGSDATRWAKFQFDLLQTEALARGGSLTAALHTQYELKWNFLKAESQRPTAPTSRGTTLCTFPWPCLDFVTTVEDLTDERVHDFLLDPVRPLAPVNSHIYILKKELLRWHPDNFSDTLDLVSDGHRKSIQKGAEIVIKLILDLLEAYA</sequence>
<dbReference type="AlphaFoldDB" id="A0A9P7W2N2"/>
<feature type="compositionally biased region" description="Basic residues" evidence="1">
    <location>
        <begin position="140"/>
        <end position="158"/>
    </location>
</feature>
<feature type="region of interest" description="Disordered" evidence="1">
    <location>
        <begin position="94"/>
        <end position="179"/>
    </location>
</feature>
<feature type="compositionally biased region" description="Basic and acidic residues" evidence="1">
    <location>
        <begin position="119"/>
        <end position="133"/>
    </location>
</feature>